<dbReference type="PANTHER" id="PTHR15131:SF3">
    <property type="entry name" value="SNRNA-ACTIVATING PROTEIN COMPLEX SUBUNIT 1"/>
    <property type="match status" value="1"/>
</dbReference>
<dbReference type="InterPro" id="IPR019188">
    <property type="entry name" value="SNAPC1"/>
</dbReference>
<evidence type="ECO:0000313" key="2">
    <source>
        <dbReference type="EMBL" id="KAI6657474.1"/>
    </source>
</evidence>
<proteinExistence type="predicted"/>
<dbReference type="EMBL" id="JAKMXF010000111">
    <property type="protein sequence ID" value="KAI6657474.1"/>
    <property type="molecule type" value="Genomic_DNA"/>
</dbReference>
<organism evidence="2 3">
    <name type="scientific">Oopsacas minuta</name>
    <dbReference type="NCBI Taxonomy" id="111878"/>
    <lineage>
        <taxon>Eukaryota</taxon>
        <taxon>Metazoa</taxon>
        <taxon>Porifera</taxon>
        <taxon>Hexactinellida</taxon>
        <taxon>Hexasterophora</taxon>
        <taxon>Lyssacinosida</taxon>
        <taxon>Leucopsacidae</taxon>
        <taxon>Oopsacas</taxon>
    </lineage>
</organism>
<dbReference type="GO" id="GO:0042795">
    <property type="term" value="P:snRNA transcription by RNA polymerase II"/>
    <property type="evidence" value="ECO:0007669"/>
    <property type="project" value="TreeGrafter"/>
</dbReference>
<evidence type="ECO:0008006" key="4">
    <source>
        <dbReference type="Google" id="ProtNLM"/>
    </source>
</evidence>
<dbReference type="PANTHER" id="PTHR15131">
    <property type="entry name" value="SMALL NUCLEAR RNA ACTIVATING COMPLEX, POLYPEPTIDE 1"/>
    <property type="match status" value="1"/>
</dbReference>
<name>A0AAV7KA04_9METZ</name>
<reference evidence="2 3" key="1">
    <citation type="journal article" date="2023" name="BMC Biol.">
        <title>The compact genome of the sponge Oopsacas minuta (Hexactinellida) is lacking key metazoan core genes.</title>
        <authorList>
            <person name="Santini S."/>
            <person name="Schenkelaars Q."/>
            <person name="Jourda C."/>
            <person name="Duchesne M."/>
            <person name="Belahbib H."/>
            <person name="Rocher C."/>
            <person name="Selva M."/>
            <person name="Riesgo A."/>
            <person name="Vervoort M."/>
            <person name="Leys S.P."/>
            <person name="Kodjabachian L."/>
            <person name="Le Bivic A."/>
            <person name="Borchiellini C."/>
            <person name="Claverie J.M."/>
            <person name="Renard E."/>
        </authorList>
    </citation>
    <scope>NUCLEOTIDE SEQUENCE [LARGE SCALE GENOMIC DNA]</scope>
    <source>
        <strain evidence="2">SPO-2</strain>
    </source>
</reference>
<gene>
    <name evidence="2" type="ORF">LOD99_220</name>
</gene>
<protein>
    <recommendedName>
        <fullName evidence="4">snRNA-activating protein complex subunit 1</fullName>
    </recommendedName>
</protein>
<evidence type="ECO:0000256" key="1">
    <source>
        <dbReference type="SAM" id="MobiDB-lite"/>
    </source>
</evidence>
<dbReference type="GO" id="GO:0042796">
    <property type="term" value="P:snRNA transcription by RNA polymerase III"/>
    <property type="evidence" value="ECO:0007669"/>
    <property type="project" value="TreeGrafter"/>
</dbReference>
<keyword evidence="3" id="KW-1185">Reference proteome</keyword>
<evidence type="ECO:0000313" key="3">
    <source>
        <dbReference type="Proteomes" id="UP001165289"/>
    </source>
</evidence>
<dbReference type="Proteomes" id="UP001165289">
    <property type="component" value="Unassembled WGS sequence"/>
</dbReference>
<feature type="region of interest" description="Disordered" evidence="1">
    <location>
        <begin position="285"/>
        <end position="332"/>
    </location>
</feature>
<dbReference type="AlphaFoldDB" id="A0AAV7KA04"/>
<accession>A0AAV7KA04</accession>
<sequence>MSGSPSGLNNAIDQDCQRILSAYAELQTVRFAQFAEKWREINFVYAHCAVKDGRDKQDRDRHDLTISLLTCASKYLSSDYPFEVRIGSLYLLYCLYFTQLSDPKAKIRLDPVLLEDLSSLHHKITSDKHSDADYILRRLKEDYAFHIVATLTQMSMRYHATVPTHTEELELFLRDDHSYINLLFSTNTLQAFHQVHSEYEEIKSLISQQHPSLFSSSHKDLPEKLYSDIQAYIDWRVQHRNSLAENKEHEKLHLTPLCKTPAKKDAEKAVSPTLKEVVPIKTSLLTPPGKPVTPSAKLKKTTPTKRTKPRMRMKLRSKKVSRKRVKKIESKK</sequence>
<dbReference type="GO" id="GO:0043565">
    <property type="term" value="F:sequence-specific DNA binding"/>
    <property type="evidence" value="ECO:0007669"/>
    <property type="project" value="TreeGrafter"/>
</dbReference>
<dbReference type="Pfam" id="PF09808">
    <property type="entry name" value="SNAPC1"/>
    <property type="match status" value="1"/>
</dbReference>
<comment type="caution">
    <text evidence="2">The sequence shown here is derived from an EMBL/GenBank/DDBJ whole genome shotgun (WGS) entry which is preliminary data.</text>
</comment>
<dbReference type="GO" id="GO:0019185">
    <property type="term" value="C:snRNA-activating protein complex"/>
    <property type="evidence" value="ECO:0007669"/>
    <property type="project" value="TreeGrafter"/>
</dbReference>
<feature type="compositionally biased region" description="Basic residues" evidence="1">
    <location>
        <begin position="297"/>
        <end position="326"/>
    </location>
</feature>